<feature type="compositionally biased region" description="Polar residues" evidence="1">
    <location>
        <begin position="168"/>
        <end position="186"/>
    </location>
</feature>
<feature type="non-terminal residue" evidence="2">
    <location>
        <position position="1"/>
    </location>
</feature>
<keyword evidence="3" id="KW-1185">Reference proteome</keyword>
<evidence type="ECO:0008006" key="4">
    <source>
        <dbReference type="Google" id="ProtNLM"/>
    </source>
</evidence>
<sequence>GDEAHVVAKIHQVTLIVLRFESVIALHRTVLASPKKNSAYNAALQRCISASRSIINTLHKALKGFGAFDGSPGHRGYESMPLLWPSFTWAVWMSTFIIVFGASEGQVSQDATSRLTDRSIEVLKHLSLRGMNWPDACIVAIRNLVARRLDRSRSSTRSSSVEPRPQVQAPNSHSGMSARQSTSTFQRPLRPHSTRLGLESTQYHLPLGSIPQRQYPPPFHAPSSVPTAPGSYLTMLREPISCATSGTASAAGAPSTNLDAFTFHNGVSQNMGYPGISPIQNSRLGGSGTFLGIAQQLSDNPIPNEEIMHLFNGDDMACWMGENFELGGGL</sequence>
<name>A0A1Y1XUW6_9PLEO</name>
<dbReference type="STRING" id="1231657.A0A1Y1XUW6"/>
<proteinExistence type="predicted"/>
<evidence type="ECO:0000313" key="2">
    <source>
        <dbReference type="EMBL" id="ORX89513.1"/>
    </source>
</evidence>
<dbReference type="EMBL" id="MCFA01000632">
    <property type="protein sequence ID" value="ORX89513.1"/>
    <property type="molecule type" value="Genomic_DNA"/>
</dbReference>
<evidence type="ECO:0000256" key="1">
    <source>
        <dbReference type="SAM" id="MobiDB-lite"/>
    </source>
</evidence>
<dbReference type="Proteomes" id="UP000193144">
    <property type="component" value="Unassembled WGS sequence"/>
</dbReference>
<reference evidence="2 3" key="1">
    <citation type="submission" date="2016-07" db="EMBL/GenBank/DDBJ databases">
        <title>Pervasive Adenine N6-methylation of Active Genes in Fungi.</title>
        <authorList>
            <consortium name="DOE Joint Genome Institute"/>
            <person name="Mondo S.J."/>
            <person name="Dannebaum R.O."/>
            <person name="Kuo R.C."/>
            <person name="Labutti K."/>
            <person name="Haridas S."/>
            <person name="Kuo A."/>
            <person name="Salamov A."/>
            <person name="Ahrendt S.R."/>
            <person name="Lipzen A."/>
            <person name="Sullivan W."/>
            <person name="Andreopoulos W.B."/>
            <person name="Clum A."/>
            <person name="Lindquist E."/>
            <person name="Daum C."/>
            <person name="Ramamoorthy G.K."/>
            <person name="Gryganskyi A."/>
            <person name="Culley D."/>
            <person name="Magnuson J.K."/>
            <person name="James T.Y."/>
            <person name="O'Malley M.A."/>
            <person name="Stajich J.E."/>
            <person name="Spatafora J.W."/>
            <person name="Visel A."/>
            <person name="Grigoriev I.V."/>
        </authorList>
    </citation>
    <scope>NUCLEOTIDE SEQUENCE [LARGE SCALE GENOMIC DNA]</scope>
    <source>
        <strain evidence="2 3">CBS 115471</strain>
    </source>
</reference>
<organism evidence="2 3">
    <name type="scientific">Clohesyomyces aquaticus</name>
    <dbReference type="NCBI Taxonomy" id="1231657"/>
    <lineage>
        <taxon>Eukaryota</taxon>
        <taxon>Fungi</taxon>
        <taxon>Dikarya</taxon>
        <taxon>Ascomycota</taxon>
        <taxon>Pezizomycotina</taxon>
        <taxon>Dothideomycetes</taxon>
        <taxon>Pleosporomycetidae</taxon>
        <taxon>Pleosporales</taxon>
        <taxon>Lindgomycetaceae</taxon>
        <taxon>Clohesyomyces</taxon>
    </lineage>
</organism>
<accession>A0A1Y1XUW6</accession>
<feature type="region of interest" description="Disordered" evidence="1">
    <location>
        <begin position="152"/>
        <end position="192"/>
    </location>
</feature>
<dbReference type="AlphaFoldDB" id="A0A1Y1XUW6"/>
<evidence type="ECO:0000313" key="3">
    <source>
        <dbReference type="Proteomes" id="UP000193144"/>
    </source>
</evidence>
<feature type="compositionally biased region" description="Low complexity" evidence="1">
    <location>
        <begin position="155"/>
        <end position="164"/>
    </location>
</feature>
<gene>
    <name evidence="2" type="ORF">BCR34DRAFT_653365</name>
</gene>
<dbReference type="OrthoDB" id="3266505at2759"/>
<protein>
    <recommendedName>
        <fullName evidence="4">Transcription factor domain-containing protein</fullName>
    </recommendedName>
</protein>
<comment type="caution">
    <text evidence="2">The sequence shown here is derived from an EMBL/GenBank/DDBJ whole genome shotgun (WGS) entry which is preliminary data.</text>
</comment>